<dbReference type="EMBL" id="LASV01000106">
    <property type="protein sequence ID" value="KKA23280.1"/>
    <property type="molecule type" value="Genomic_DNA"/>
</dbReference>
<evidence type="ECO:0000256" key="2">
    <source>
        <dbReference type="ARBA" id="ARBA00006833"/>
    </source>
</evidence>
<sequence>MYLPYTAAFILLLSFFSPALSIGRPPGKDAILLSQVHSLTLHADRLTTGRRTSPIPQLTCTGPSQRICKLYPIETMRCVNQGYDYDEEDIQWTCTASLPPEFKLGATDVICEGYRSPDDKWVLKGSCGVEYRLLLTEEGERRFGHLRNADRWRIFDTGLWETLANILFFALFFGCVAFILSTFCAEWFRWFRSGRNRRGNNGWGWGWGWGGGGGGGDDDPRGPPPPYDYNPGSRFKPPTFGSSWTPGFWTGALTGAMAGYQMGRRGQERNTVRGWRPGPSFRGSFYDPGEGSSGEPPRFSSTSPSTGFGTTRRR</sequence>
<evidence type="ECO:0000256" key="11">
    <source>
        <dbReference type="ARBA" id="ARBA00023065"/>
    </source>
</evidence>
<keyword evidence="12 15" id="KW-0472">Membrane</keyword>
<keyword evidence="18" id="KW-1185">Reference proteome</keyword>
<evidence type="ECO:0000256" key="7">
    <source>
        <dbReference type="ARBA" id="ARBA00022729"/>
    </source>
</evidence>
<feature type="chain" id="PRO_5002482135" description="Store-operated calcium entry-associated regulatory factor" evidence="16">
    <location>
        <begin position="22"/>
        <end position="314"/>
    </location>
</feature>
<dbReference type="GeneID" id="25315056"/>
<dbReference type="GO" id="GO:0006816">
    <property type="term" value="P:calcium ion transport"/>
    <property type="evidence" value="ECO:0007669"/>
    <property type="project" value="UniProtKB-KW"/>
</dbReference>
<evidence type="ECO:0000256" key="10">
    <source>
        <dbReference type="ARBA" id="ARBA00022989"/>
    </source>
</evidence>
<evidence type="ECO:0000256" key="6">
    <source>
        <dbReference type="ARBA" id="ARBA00022692"/>
    </source>
</evidence>
<feature type="region of interest" description="Disordered" evidence="14">
    <location>
        <begin position="209"/>
        <end position="232"/>
    </location>
</feature>
<evidence type="ECO:0000256" key="1">
    <source>
        <dbReference type="ARBA" id="ARBA00004115"/>
    </source>
</evidence>
<name>A0A0F4YYW8_RASE3</name>
<evidence type="ECO:0000256" key="8">
    <source>
        <dbReference type="ARBA" id="ARBA00022824"/>
    </source>
</evidence>
<dbReference type="PANTHER" id="PTHR15929">
    <property type="entry name" value="STORE-OPERATED CALCIUM ENTRY-ASSOCIATED REGULATORY FACTOR"/>
    <property type="match status" value="1"/>
</dbReference>
<evidence type="ECO:0000256" key="3">
    <source>
        <dbReference type="ARBA" id="ARBA00016584"/>
    </source>
</evidence>
<protein>
    <recommendedName>
        <fullName evidence="3">Store-operated calcium entry-associated regulatory factor</fullName>
    </recommendedName>
    <alternativeName>
        <fullName evidence="13">Transmembrane protein 66</fullName>
    </alternativeName>
</protein>
<evidence type="ECO:0000256" key="9">
    <source>
        <dbReference type="ARBA" id="ARBA00022837"/>
    </source>
</evidence>
<evidence type="ECO:0000313" key="17">
    <source>
        <dbReference type="EMBL" id="KKA23280.1"/>
    </source>
</evidence>
<keyword evidence="7 16" id="KW-0732">Signal</keyword>
<keyword evidence="8" id="KW-0256">Endoplasmic reticulum</keyword>
<feature type="region of interest" description="Disordered" evidence="14">
    <location>
        <begin position="264"/>
        <end position="314"/>
    </location>
</feature>
<dbReference type="Pfam" id="PF06682">
    <property type="entry name" value="SARAF"/>
    <property type="match status" value="1"/>
</dbReference>
<keyword evidence="11" id="KW-0406">Ion transport</keyword>
<keyword evidence="10 15" id="KW-1133">Transmembrane helix</keyword>
<feature type="transmembrane region" description="Helical" evidence="15">
    <location>
        <begin position="166"/>
        <end position="188"/>
    </location>
</feature>
<dbReference type="AlphaFoldDB" id="A0A0F4YYW8"/>
<comment type="subcellular location">
    <subcellularLocation>
        <location evidence="1">Endoplasmic reticulum membrane</location>
        <topology evidence="1">Single-pass type I membrane protein</topology>
    </subcellularLocation>
</comment>
<dbReference type="STRING" id="1408163.A0A0F4YYW8"/>
<dbReference type="RefSeq" id="XP_013329892.1">
    <property type="nucleotide sequence ID" value="XM_013474438.1"/>
</dbReference>
<reference evidence="17 18" key="1">
    <citation type="submission" date="2015-04" db="EMBL/GenBank/DDBJ databases">
        <authorList>
            <person name="Heijne W.H."/>
            <person name="Fedorova N.D."/>
            <person name="Nierman W.C."/>
            <person name="Vollebregt A.W."/>
            <person name="Zhao Z."/>
            <person name="Wu L."/>
            <person name="Kumar M."/>
            <person name="Stam H."/>
            <person name="van den Berg M.A."/>
            <person name="Pel H.J."/>
        </authorList>
    </citation>
    <scope>NUCLEOTIDE SEQUENCE [LARGE SCALE GENOMIC DNA]</scope>
    <source>
        <strain evidence="17 18">CBS 393.64</strain>
    </source>
</reference>
<gene>
    <name evidence="17" type="ORF">T310_2705</name>
</gene>
<dbReference type="OrthoDB" id="20303at2759"/>
<evidence type="ECO:0000256" key="14">
    <source>
        <dbReference type="SAM" id="MobiDB-lite"/>
    </source>
</evidence>
<feature type="signal peptide" evidence="16">
    <location>
        <begin position="1"/>
        <end position="21"/>
    </location>
</feature>
<evidence type="ECO:0000256" key="13">
    <source>
        <dbReference type="ARBA" id="ARBA00031116"/>
    </source>
</evidence>
<organism evidence="17 18">
    <name type="scientific">Rasamsonia emersonii (strain ATCC 16479 / CBS 393.64 / IMI 116815)</name>
    <dbReference type="NCBI Taxonomy" id="1408163"/>
    <lineage>
        <taxon>Eukaryota</taxon>
        <taxon>Fungi</taxon>
        <taxon>Dikarya</taxon>
        <taxon>Ascomycota</taxon>
        <taxon>Pezizomycotina</taxon>
        <taxon>Eurotiomycetes</taxon>
        <taxon>Eurotiomycetidae</taxon>
        <taxon>Eurotiales</taxon>
        <taxon>Trichocomaceae</taxon>
        <taxon>Rasamsonia</taxon>
    </lineage>
</organism>
<evidence type="ECO:0000256" key="16">
    <source>
        <dbReference type="SAM" id="SignalP"/>
    </source>
</evidence>
<keyword evidence="5" id="KW-0109">Calcium transport</keyword>
<keyword evidence="6 15" id="KW-0812">Transmembrane</keyword>
<dbReference type="Proteomes" id="UP000053958">
    <property type="component" value="Unassembled WGS sequence"/>
</dbReference>
<comment type="caution">
    <text evidence="17">The sequence shown here is derived from an EMBL/GenBank/DDBJ whole genome shotgun (WGS) entry which is preliminary data.</text>
</comment>
<accession>A0A0F4YYW8</accession>
<evidence type="ECO:0000256" key="15">
    <source>
        <dbReference type="SAM" id="Phobius"/>
    </source>
</evidence>
<evidence type="ECO:0000256" key="4">
    <source>
        <dbReference type="ARBA" id="ARBA00022448"/>
    </source>
</evidence>
<dbReference type="InterPro" id="IPR009567">
    <property type="entry name" value="SARAF"/>
</dbReference>
<evidence type="ECO:0000313" key="18">
    <source>
        <dbReference type="Proteomes" id="UP000053958"/>
    </source>
</evidence>
<keyword evidence="9" id="KW-0106">Calcium</keyword>
<evidence type="ECO:0000256" key="12">
    <source>
        <dbReference type="ARBA" id="ARBA00023136"/>
    </source>
</evidence>
<keyword evidence="4" id="KW-0813">Transport</keyword>
<dbReference type="PANTHER" id="PTHR15929:SF0">
    <property type="entry name" value="STORE-OPERATED CALCIUM ENTRY-ASSOCIATED REGULATORY FACTOR"/>
    <property type="match status" value="1"/>
</dbReference>
<evidence type="ECO:0000256" key="5">
    <source>
        <dbReference type="ARBA" id="ARBA00022568"/>
    </source>
</evidence>
<proteinExistence type="inferred from homology"/>
<dbReference type="GO" id="GO:2001256">
    <property type="term" value="P:regulation of store-operated calcium entry"/>
    <property type="evidence" value="ECO:0007669"/>
    <property type="project" value="InterPro"/>
</dbReference>
<comment type="similarity">
    <text evidence="2">Belongs to the SARAF family.</text>
</comment>
<feature type="compositionally biased region" description="Low complexity" evidence="14">
    <location>
        <begin position="296"/>
        <end position="314"/>
    </location>
</feature>
<dbReference type="GO" id="GO:0005789">
    <property type="term" value="C:endoplasmic reticulum membrane"/>
    <property type="evidence" value="ECO:0007669"/>
    <property type="project" value="UniProtKB-SubCell"/>
</dbReference>